<proteinExistence type="predicted"/>
<comment type="caution">
    <text evidence="1">The sequence shown here is derived from an EMBL/GenBank/DDBJ whole genome shotgun (WGS) entry which is preliminary data.</text>
</comment>
<reference evidence="1" key="1">
    <citation type="journal article" date="2015" name="Nature">
        <title>Complex archaea that bridge the gap between prokaryotes and eukaryotes.</title>
        <authorList>
            <person name="Spang A."/>
            <person name="Saw J.H."/>
            <person name="Jorgensen S.L."/>
            <person name="Zaremba-Niedzwiedzka K."/>
            <person name="Martijn J."/>
            <person name="Lind A.E."/>
            <person name="van Eijk R."/>
            <person name="Schleper C."/>
            <person name="Guy L."/>
            <person name="Ettema T.J."/>
        </authorList>
    </citation>
    <scope>NUCLEOTIDE SEQUENCE</scope>
</reference>
<gene>
    <name evidence="1" type="ORF">LCGC14_2791630</name>
</gene>
<feature type="non-terminal residue" evidence="1">
    <location>
        <position position="91"/>
    </location>
</feature>
<dbReference type="EMBL" id="LAZR01052141">
    <property type="protein sequence ID" value="KKK83613.1"/>
    <property type="molecule type" value="Genomic_DNA"/>
</dbReference>
<evidence type="ECO:0000313" key="1">
    <source>
        <dbReference type="EMBL" id="KKK83613.1"/>
    </source>
</evidence>
<organism evidence="1">
    <name type="scientific">marine sediment metagenome</name>
    <dbReference type="NCBI Taxonomy" id="412755"/>
    <lineage>
        <taxon>unclassified sequences</taxon>
        <taxon>metagenomes</taxon>
        <taxon>ecological metagenomes</taxon>
    </lineage>
</organism>
<dbReference type="AlphaFoldDB" id="A0A0F8YQA7"/>
<protein>
    <submittedName>
        <fullName evidence="1">Uncharacterized protein</fullName>
    </submittedName>
</protein>
<sequence length="91" mass="10656">MPFINIGRDTVIIIDRDNRSRQGHRKPRPFISAPTWELEGIVLKAYKKNALFWGHVWIILRERQVGTTGIKMSARRLDVDSIDLMRHYKVG</sequence>
<accession>A0A0F8YQA7</accession>
<name>A0A0F8YQA7_9ZZZZ</name>